<feature type="region of interest" description="Disordered" evidence="1">
    <location>
        <begin position="47"/>
        <end position="87"/>
    </location>
</feature>
<dbReference type="EMBL" id="CDMZ01005937">
    <property type="protein sequence ID" value="CEM56059.1"/>
    <property type="molecule type" value="Genomic_DNA"/>
</dbReference>
<proteinExistence type="predicted"/>
<accession>A0A0G4IFR1</accession>
<evidence type="ECO:0000313" key="3">
    <source>
        <dbReference type="EMBL" id="CEM56059.1"/>
    </source>
</evidence>
<organism evidence="3">
    <name type="scientific">Chromera velia CCMP2878</name>
    <dbReference type="NCBI Taxonomy" id="1169474"/>
    <lineage>
        <taxon>Eukaryota</taxon>
        <taxon>Sar</taxon>
        <taxon>Alveolata</taxon>
        <taxon>Colpodellida</taxon>
        <taxon>Chromeraceae</taxon>
        <taxon>Chromera</taxon>
    </lineage>
</organism>
<gene>
    <name evidence="3" type="ORF">Cvel_14053</name>
</gene>
<dbReference type="PhylomeDB" id="A0A0G4IFR1"/>
<sequence length="3818" mass="428230">MKVKSFFWFGAFSSAWSGGLLAEGRGGIQTALMPDIEVLEPGQAERQGALSSLVEVHEDPSLSPAPSPAPPSLLEREGQQDEDAGRQFDRIESYHLDKYGNRVLDKVEYPNRSRQQILDQLDENDKFLADYEKRLNGHYTPTTTHKTPSRQIDYGARYASPTKTRDYTGSPTRTRRDAVFESTARATVRTSPGSTGTPIPRVTSCSEIYSTPNTAGVNYWKSAIEFTDKLTTSCPSASPMSLALAYSKEVAAKMARFENPSHKHSYEEQHKSLIEQGHEAFILNAVVQNLFWKAEADAFFSGSGELLKALLEVFGKTYTAAEFDVGPALSILSFFIKMRQELTKHQFAHADKIADFSNLKQTALSAFQKPTTQRLNFIESVSSTFALNKTPFCPRPASVSGLLPTVNEETVMKTYGNFNMDIYLDSIKFKDEEGKASDLGGMVYTQALEYHIGLLDQVVRTHEGSRYATDKGYVLPSKALPQSPVGSEILQNVPSLISRLTLAHGMAISLRLLQIYARSYGDTVVFPIGLAGGHLVRTLIAHGTLDSVAVAIGWTNPDGGHAMMMDVKKSPTKTKLYIEIDNTGGGSGIHGAAEHGIDSGDGRLNTLPYYRFKRVPMDEIMHTAIMDRVSDLTVVMPSGDASKGQKLNDAEAIYKVALDPLAEWRDYKHEAEAPESDFVRPQLSGTCTMKSPKVWMQRALEKKELWKELKKEMRPISTRHAINWVTAKVQVFEGGKGSPPDPLWARLLLEGSRDLIRFMNSQCVYMDRCVQIHEFPTAINLPSLPLDASIISSDESFLKMTDRATPAKFQELSEDNAVGAPPSFTLPVPRLWSSRHDADGSRTYAYIETLYKSEGRGLPVGSFTPKMRGDFITARLLALPVPSKLKDNKLFGNKGVWDRLPESEKDVWMQMPTRLIPSLIDMLYLLVTESLGEDKAMTGKPTERIVAVNLVLAIVWRLSQVYEIQEQPTGSPVVGQYCFHAAESLPFVDFAMKFHALTYDAFVQQKMKETVDFWRNDNAVMNGDCILHRRFYPTPTSMNDLKDRVMDTYRSSSAKPLPEGYLKSVADWLAQKGHKAPECEASLCNYRSEDTARTMGWLWSQKENSVLNAFPSSSYIRLVDLFSFTQSYMMREGKIQSKAWKAWGVGQLKFQRDVVDGSVCSPWVTYPGSASGVYYQGGANILDGWRDARGNVGDDEAPFMMVLQNEQARVDGSGENHLMLYTRDNPTQRLVTVPLMNPQTSFASLATLIQSKQLDFANSKHRNLVDFTLFGGTKQTDVLLKFARQKSFVVDEVFRAVDSWITEAEAEQDRAGSSLSQRHATGIIFGYSVLLRLADVVSQFPDRPIDFAKSSFTSARKVSNFVFSKLETALITEPAASYWTRSTKGKAAAALMTHFSRSAESFQITTKDVFKLLGVQAARLPPIPGTVDDFAFLDQQADSVAIWHAGSVMSVITSLQQSDLKAEMISLLKISAPGSEANARREELINQMTWECGKTSTVCRGVLQVSSSEKDVCDFQFYQPDLFCGTTRRDPKAANFPPSIMRVDLEGSSWFRTHMKGYAVESGKTSIDSVDPLTFTIYRNKWRDRKQMDRYGHAWRYMQLQFQKGLSAAPTAVRMKTRNTETEKKDAELLEMIDLDKPDNETLKYAPLPKTPQAEQYHFWRAVAGGRDNVLVATDKENGLEVLRVTKKSSEGLVAEFGDVDDPVVKRVFSPVEYADAFRAKPNFDFAAFEEWNGVSLFKSKPASREEKTCYRLVFYRYYDLTSGKSTGLSFSDCDSKTGALVWEQNPTYVLSNSQTLFGDQDGFHRFLVLKDTSKGDTVLLLPEKEAIFPSNDEKRRKNDPPFDQESKIAVHIVAAGKVVGPAKMGLQPADRKQRLISAYHMLKIGRYDSALNFLLEVSSLEKFSEEEGRLASLIFQDKDSMPKGLAIKFLTFLIAYQQSYFGHNDKNVFELCGMGGNSLSSVYRKYLDVHKNLPHRFRLVVSAAAPKDSTVMDDQMMLFLSPVQELELIDMLGDDDFLDSRRRALWGYLGQPNMAPNRVLSVGKTTTKMLDQKPIKVRTQDMLKKLKDCKDASSYKTPSGPAEYFYLTMNKAKLWQFSLGEDTWDGRKFCAVARSILNGNREEVEYLYKNVWVFDEMWTGEAVGGSGWADKAVTLAALFVKRLGPSVVNVDRTALDKINKFNEYVDTELTRYYMRVDDKDTYLEMPWPLAAEVRDYSRARVKGTSPEPSDEEKFQQYNTISDPSKTFERSGGHDVLLPSLSEKVLEDLRSADDNMISLYAKCFKADTVSGASGPDMSPLLIGSSDDFIQKNSEKVAQEANSGRTRLQKETAENTFTFLDRSCTPQLLGDSLSQYYKRVIDAIERNEQELQATWELGSMDEHAMAVDVFGLEDEKVDWRALLPVFLKQSKRVWRARLRHVLSNDVAATVAEKLHKLLFSRIFLETSLQHIDRAIGHFKSFKQSDRDTFVELGKTLRSARVQMDTLLAMPAIVVFEYAANLRLREDQALDMRRLLQPPPSGSSSDRPSDPVPMIIQRLMGGGKTFVLGTLLATCKADGYHLSVLMTPQVSQKHYLVVSPGTAHTIQNTFVEVMHELAHFQFPPASDHSEAAEKKVEELKKALQHRREVVIELAGILRLFRERGSGVFDEIDITFDPKTEHNFPLSHKSKPQTEMLDLIVHLYIFAGTDERVKNFIGVRSRSQVENFELYFEEKVQPELIKETARYIAEHPKWSKLVCVSKWKEFPECKKIVWAFLATPTFHKGKDTKEGKRQRKIANSIQKRHPDGLELLALAHMQLWSMFKGTWTKSVNLHFGRSKARPGFPLPVPYSAANTPNESSEFANRWEVINRACMTYLVGGLNGEQTRQWVIALQKQLVREEERETAGKDIPPAEYAEIRKNLDTQVFFREVVGAKDTDLHDLLRLDVYDDEVIERLRSKLEPHEGEGPKHVEAVMNYTRENVLPAVETASRQIIANPQNLGSMFQTVQGYSGTLENTFIFPYDIVQALDTFDTASDEARRRLTNEGIFLDKGANGKVLYRIIGSNPQISDVTDADPAAPVNPADALNKVSSEGGRGGRYRALIDIGALFKAYSNEATAREILGKGKGGSKKCYSCKGDGKISGVIYFDEMSNTLRVLLADEKTPREIFGTRPENIIAAVGSLEIYNSLFTYYDHRHITGVDIKQRPEALALATSSSDTPLRDILQGVMRMRQYLSSQLIDFAVAGTTFVASLKNKSTNALDVYLLLQKAQILQFEWQRLQNRQVATQMLSDVVRQEILDSVVRKVADCMWAGGASTLTPPASSRKGEDPPVAVCTANPIEIFRVATPDPDDSKDSDTSSTASTAASEEDTVHMNLFVRALKENYRIEFLMSQTREKFTKYLGDFSTRLMNVYEATISRSSPRAKKTEMTEKMQKMVAMFPMKNDEVDTAGGSDLPEGVEVQMETEVEVEVEVEVQQNLYPAGTVARKPTWTIDTVRDLNKYGTSAMARETQTKSTAQALRTAIAKAVDWMLPSGGQAGGASATTGKFWGDAFALPLLPAPSRLDIHVQQEFVKTVDVPLAPDRLDLLGEFRKTPWLITALTSPSSSGGSPTRRLRGSSGFSSSSSSVEGAMLLSSSDLATMIDINQDKLGVGYWDPPVKSNAHPIVLGTCSPSSIYLDEYKDSRNRVTPLDIASFMISPEDLFSLRMRLMQVIVLLYDGRMGTLDKREWHYLVKILISVAPELASKFHRYVREGIVYLSEDRRLQMRSSRTLKLLQKTADLSSDPLKFDEEDVKGEEETRRQMVVYTNRFFGKSRAVELDEKTPSVVREGHLPNVTPEMLS</sequence>
<protein>
    <submittedName>
        <fullName evidence="3">Uncharacterized protein</fullName>
    </submittedName>
</protein>
<feature type="signal peptide" evidence="2">
    <location>
        <begin position="1"/>
        <end position="22"/>
    </location>
</feature>
<keyword evidence="2" id="KW-0732">Signal</keyword>
<feature type="compositionally biased region" description="Polar residues" evidence="1">
    <location>
        <begin position="184"/>
        <end position="199"/>
    </location>
</feature>
<feature type="region of interest" description="Disordered" evidence="1">
    <location>
        <begin position="180"/>
        <end position="199"/>
    </location>
</feature>
<feature type="region of interest" description="Disordered" evidence="1">
    <location>
        <begin position="3321"/>
        <end position="3343"/>
    </location>
</feature>
<reference evidence="3" key="1">
    <citation type="submission" date="2014-11" db="EMBL/GenBank/DDBJ databases">
        <authorList>
            <person name="Otto D Thomas"/>
            <person name="Naeem Raeece"/>
        </authorList>
    </citation>
    <scope>NUCLEOTIDE SEQUENCE</scope>
</reference>
<name>A0A0G4IFR1_9ALVE</name>
<evidence type="ECO:0000256" key="1">
    <source>
        <dbReference type="SAM" id="MobiDB-lite"/>
    </source>
</evidence>
<feature type="chain" id="PRO_5005192615" evidence="2">
    <location>
        <begin position="23"/>
        <end position="3818"/>
    </location>
</feature>
<evidence type="ECO:0000256" key="2">
    <source>
        <dbReference type="SAM" id="SignalP"/>
    </source>
</evidence>
<feature type="compositionally biased region" description="Basic and acidic residues" evidence="1">
    <location>
        <begin position="74"/>
        <end position="87"/>
    </location>
</feature>
<dbReference type="VEuPathDB" id="CryptoDB:Cvel_14053"/>
<feature type="region of interest" description="Disordered" evidence="1">
    <location>
        <begin position="3578"/>
        <end position="3603"/>
    </location>
</feature>